<organism evidence="1 2">
    <name type="scientific">Oryza sativa subsp. indica</name>
    <name type="common">Rice</name>
    <dbReference type="NCBI Taxonomy" id="39946"/>
    <lineage>
        <taxon>Eukaryota</taxon>
        <taxon>Viridiplantae</taxon>
        <taxon>Streptophyta</taxon>
        <taxon>Embryophyta</taxon>
        <taxon>Tracheophyta</taxon>
        <taxon>Spermatophyta</taxon>
        <taxon>Magnoliopsida</taxon>
        <taxon>Liliopsida</taxon>
        <taxon>Poales</taxon>
        <taxon>Poaceae</taxon>
        <taxon>BOP clade</taxon>
        <taxon>Oryzoideae</taxon>
        <taxon>Oryzeae</taxon>
        <taxon>Oryzinae</taxon>
        <taxon>Oryza</taxon>
        <taxon>Oryza sativa</taxon>
    </lineage>
</organism>
<gene>
    <name evidence="1" type="ORF">OsI_28682</name>
</gene>
<dbReference type="STRING" id="39946.B8B9J7"/>
<dbReference type="Proteomes" id="UP000007015">
    <property type="component" value="Chromosome 8"/>
</dbReference>
<reference evidence="1 2" key="1">
    <citation type="journal article" date="2005" name="PLoS Biol.">
        <title>The genomes of Oryza sativa: a history of duplications.</title>
        <authorList>
            <person name="Yu J."/>
            <person name="Wang J."/>
            <person name="Lin W."/>
            <person name="Li S."/>
            <person name="Li H."/>
            <person name="Zhou J."/>
            <person name="Ni P."/>
            <person name="Dong W."/>
            <person name="Hu S."/>
            <person name="Zeng C."/>
            <person name="Zhang J."/>
            <person name="Zhang Y."/>
            <person name="Li R."/>
            <person name="Xu Z."/>
            <person name="Li S."/>
            <person name="Li X."/>
            <person name="Zheng H."/>
            <person name="Cong L."/>
            <person name="Lin L."/>
            <person name="Yin J."/>
            <person name="Geng J."/>
            <person name="Li G."/>
            <person name="Shi J."/>
            <person name="Liu J."/>
            <person name="Lv H."/>
            <person name="Li J."/>
            <person name="Wang J."/>
            <person name="Deng Y."/>
            <person name="Ran L."/>
            <person name="Shi X."/>
            <person name="Wang X."/>
            <person name="Wu Q."/>
            <person name="Li C."/>
            <person name="Ren X."/>
            <person name="Wang J."/>
            <person name="Wang X."/>
            <person name="Li D."/>
            <person name="Liu D."/>
            <person name="Zhang X."/>
            <person name="Ji Z."/>
            <person name="Zhao W."/>
            <person name="Sun Y."/>
            <person name="Zhang Z."/>
            <person name="Bao J."/>
            <person name="Han Y."/>
            <person name="Dong L."/>
            <person name="Ji J."/>
            <person name="Chen P."/>
            <person name="Wu S."/>
            <person name="Liu J."/>
            <person name="Xiao Y."/>
            <person name="Bu D."/>
            <person name="Tan J."/>
            <person name="Yang L."/>
            <person name="Ye C."/>
            <person name="Zhang J."/>
            <person name="Xu J."/>
            <person name="Zhou Y."/>
            <person name="Yu Y."/>
            <person name="Zhang B."/>
            <person name="Zhuang S."/>
            <person name="Wei H."/>
            <person name="Liu B."/>
            <person name="Lei M."/>
            <person name="Yu H."/>
            <person name="Li Y."/>
            <person name="Xu H."/>
            <person name="Wei S."/>
            <person name="He X."/>
            <person name="Fang L."/>
            <person name="Zhang Z."/>
            <person name="Zhang Y."/>
            <person name="Huang X."/>
            <person name="Su Z."/>
            <person name="Tong W."/>
            <person name="Li J."/>
            <person name="Tong Z."/>
            <person name="Li S."/>
            <person name="Ye J."/>
            <person name="Wang L."/>
            <person name="Fang L."/>
            <person name="Lei T."/>
            <person name="Chen C."/>
            <person name="Chen H."/>
            <person name="Xu Z."/>
            <person name="Li H."/>
            <person name="Huang H."/>
            <person name="Zhang F."/>
            <person name="Xu H."/>
            <person name="Li N."/>
            <person name="Zhao C."/>
            <person name="Li S."/>
            <person name="Dong L."/>
            <person name="Huang Y."/>
            <person name="Li L."/>
            <person name="Xi Y."/>
            <person name="Qi Q."/>
            <person name="Li W."/>
            <person name="Zhang B."/>
            <person name="Hu W."/>
            <person name="Zhang Y."/>
            <person name="Tian X."/>
            <person name="Jiao Y."/>
            <person name="Liang X."/>
            <person name="Jin J."/>
            <person name="Gao L."/>
            <person name="Zheng W."/>
            <person name="Hao B."/>
            <person name="Liu S."/>
            <person name="Wang W."/>
            <person name="Yuan L."/>
            <person name="Cao M."/>
            <person name="McDermott J."/>
            <person name="Samudrala R."/>
            <person name="Wang J."/>
            <person name="Wong G.K."/>
            <person name="Yang H."/>
        </authorList>
    </citation>
    <scope>NUCLEOTIDE SEQUENCE [LARGE SCALE GENOMIC DNA]</scope>
    <source>
        <strain evidence="2">cv. 93-11</strain>
    </source>
</reference>
<name>B8B9J7_ORYSI</name>
<keyword evidence="2" id="KW-1185">Reference proteome</keyword>
<dbReference type="Gramene" id="BGIOSGA028404-TA">
    <property type="protein sequence ID" value="BGIOSGA028404-PA"/>
    <property type="gene ID" value="BGIOSGA028404"/>
</dbReference>
<dbReference type="OMA" id="DMVSAYM"/>
<dbReference type="AlphaFoldDB" id="B8B9J7"/>
<evidence type="ECO:0000313" key="1">
    <source>
        <dbReference type="EMBL" id="EEC83310.1"/>
    </source>
</evidence>
<protein>
    <submittedName>
        <fullName evidence="1">Uncharacterized protein</fullName>
    </submittedName>
</protein>
<proteinExistence type="predicted"/>
<dbReference type="EMBL" id="CM000133">
    <property type="protein sequence ID" value="EEC83310.1"/>
    <property type="molecule type" value="Genomic_DNA"/>
</dbReference>
<accession>B8B9J7</accession>
<evidence type="ECO:0000313" key="2">
    <source>
        <dbReference type="Proteomes" id="UP000007015"/>
    </source>
</evidence>
<sequence>MKKSSIKEEERCRGGEAHMISRRDEAAVDTLASNWKKRLFLLWASTVGLGGEVQLLTAARRRIGSVLSEAEGKEIQNKALELCLREASHHAARSDDLLGELEYYRIRGEVEVDELDELQDDDDMVSAYMQHPDLQTAGDVHEYS</sequence>
<dbReference type="HOGENOM" id="CLU_1799665_0_0_1"/>